<name>A0ABP1GX28_9EUKA</name>
<protein>
    <submittedName>
        <fullName evidence="2">Hypothetical_protein</fullName>
    </submittedName>
</protein>
<evidence type="ECO:0000313" key="2">
    <source>
        <dbReference type="EMBL" id="CAL5981271.1"/>
    </source>
</evidence>
<dbReference type="EMBL" id="CAXDID020000013">
    <property type="protein sequence ID" value="CAL5981271.1"/>
    <property type="molecule type" value="Genomic_DNA"/>
</dbReference>
<evidence type="ECO:0000256" key="1">
    <source>
        <dbReference type="SAM" id="Coils"/>
    </source>
</evidence>
<sequence length="436" mass="50959">MFKYIENYEGATIKYNDGELPYTEKSLQLETVEYNEIYIDGFNKEYGVKQQFTIPKVFNVSRLRLYQCIVDLSSLQGYFGTIDINICTIKGCLTENLLVDKFKVSIRETQEIKLSQLSKGRIKKIDLHIYNLDRELDLSGANNMYGRLGYLYFSSSCKINLTKLEGFWDYVDISNCPLTNSIQPKIFGAKTLSICQPSLDILKNISNSCVIILELEFQQTPQQQNIDYNRLIQYQFVTTTNYYFFDFQIDLNKLKGNFYDLNFTRCSFQGNLSQNCRADKLYLNGCTINSQQLSQFSCNKLQLIKYDQIQYFTELPQQLQQIDAYGITINIKNSKQYPRLSEIELDECYVENLSFVNVPNIKSFQLDGCKPSKSTHKLQIIIKRKKKNDTKLVELKKELLLTKIQNQERKRERDELKTQLTQLLKLDINQITVGRE</sequence>
<feature type="coiled-coil region" evidence="1">
    <location>
        <begin position="397"/>
        <end position="426"/>
    </location>
</feature>
<reference evidence="2 3" key="1">
    <citation type="submission" date="2024-07" db="EMBL/GenBank/DDBJ databases">
        <authorList>
            <person name="Akdeniz Z."/>
        </authorList>
    </citation>
    <scope>NUCLEOTIDE SEQUENCE [LARGE SCALE GENOMIC DNA]</scope>
</reference>
<comment type="caution">
    <text evidence="2">The sequence shown here is derived from an EMBL/GenBank/DDBJ whole genome shotgun (WGS) entry which is preliminary data.</text>
</comment>
<organism evidence="2 3">
    <name type="scientific">Hexamita inflata</name>
    <dbReference type="NCBI Taxonomy" id="28002"/>
    <lineage>
        <taxon>Eukaryota</taxon>
        <taxon>Metamonada</taxon>
        <taxon>Diplomonadida</taxon>
        <taxon>Hexamitidae</taxon>
        <taxon>Hexamitinae</taxon>
        <taxon>Hexamita</taxon>
    </lineage>
</organism>
<keyword evidence="3" id="KW-1185">Reference proteome</keyword>
<dbReference type="Proteomes" id="UP001642409">
    <property type="component" value="Unassembled WGS sequence"/>
</dbReference>
<keyword evidence="1" id="KW-0175">Coiled coil</keyword>
<evidence type="ECO:0000313" key="3">
    <source>
        <dbReference type="Proteomes" id="UP001642409"/>
    </source>
</evidence>
<gene>
    <name evidence="2" type="ORF">HINF_LOCUS6572</name>
</gene>
<proteinExistence type="predicted"/>
<accession>A0ABP1GX28</accession>